<reference evidence="8 9" key="1">
    <citation type="submission" date="2020-02" db="EMBL/GenBank/DDBJ databases">
        <title>Rhodobacter translucens sp. nov., a novel bacterium isolated from activated sludge.</title>
        <authorList>
            <person name="Liu J."/>
        </authorList>
    </citation>
    <scope>NUCLEOTIDE SEQUENCE [LARGE SCALE GENOMIC DNA]</scope>
    <source>
        <strain evidence="8 9">HX-7-19</strain>
    </source>
</reference>
<dbReference type="GO" id="GO:0015385">
    <property type="term" value="F:sodium:proton antiporter activity"/>
    <property type="evidence" value="ECO:0007669"/>
    <property type="project" value="TreeGrafter"/>
</dbReference>
<feature type="transmembrane region" description="Helical" evidence="7">
    <location>
        <begin position="278"/>
        <end position="296"/>
    </location>
</feature>
<feature type="transmembrane region" description="Helical" evidence="7">
    <location>
        <begin position="212"/>
        <end position="234"/>
    </location>
</feature>
<evidence type="ECO:0000256" key="3">
    <source>
        <dbReference type="ARBA" id="ARBA00022475"/>
    </source>
</evidence>
<dbReference type="RefSeq" id="WP_165048779.1">
    <property type="nucleotide sequence ID" value="NZ_JAALFE010000006.1"/>
</dbReference>
<evidence type="ECO:0000256" key="2">
    <source>
        <dbReference type="ARBA" id="ARBA00015550"/>
    </source>
</evidence>
<dbReference type="PANTHER" id="PTHR30341:SF0">
    <property type="entry name" value="NA(+)_H(+) ANTIPORTER NHAA"/>
    <property type="match status" value="1"/>
</dbReference>
<dbReference type="InterPro" id="IPR023171">
    <property type="entry name" value="Na/H_antiporter_dom_sf"/>
</dbReference>
<evidence type="ECO:0000256" key="4">
    <source>
        <dbReference type="ARBA" id="ARBA00022692"/>
    </source>
</evidence>
<organism evidence="8 9">
    <name type="scientific">Paragemmobacter kunshanensis</name>
    <dbReference type="NCBI Taxonomy" id="2583234"/>
    <lineage>
        <taxon>Bacteria</taxon>
        <taxon>Pseudomonadati</taxon>
        <taxon>Pseudomonadota</taxon>
        <taxon>Alphaproteobacteria</taxon>
        <taxon>Rhodobacterales</taxon>
        <taxon>Paracoccaceae</taxon>
        <taxon>Paragemmobacter</taxon>
    </lineage>
</organism>
<feature type="transmembrane region" description="Helical" evidence="7">
    <location>
        <begin position="180"/>
        <end position="200"/>
    </location>
</feature>
<comment type="subcellular location">
    <subcellularLocation>
        <location evidence="1">Cell inner membrane</location>
        <topology evidence="1">Multi-pass membrane protein</topology>
    </subcellularLocation>
</comment>
<feature type="transmembrane region" description="Helical" evidence="7">
    <location>
        <begin position="402"/>
        <end position="421"/>
    </location>
</feature>
<dbReference type="PANTHER" id="PTHR30341">
    <property type="entry name" value="SODIUM ION/PROTON ANTIPORTER NHAA-RELATED"/>
    <property type="match status" value="1"/>
</dbReference>
<evidence type="ECO:0000256" key="1">
    <source>
        <dbReference type="ARBA" id="ARBA00004429"/>
    </source>
</evidence>
<accession>A0A6M1TSD2</accession>
<keyword evidence="6 7" id="KW-0472">Membrane</keyword>
<name>A0A6M1TSD2_9RHOB</name>
<dbReference type="Proteomes" id="UP000474758">
    <property type="component" value="Unassembled WGS sequence"/>
</dbReference>
<dbReference type="EMBL" id="JAALFE010000006">
    <property type="protein sequence ID" value="NGQ90860.1"/>
    <property type="molecule type" value="Genomic_DNA"/>
</dbReference>
<dbReference type="GO" id="GO:0005886">
    <property type="term" value="C:plasma membrane"/>
    <property type="evidence" value="ECO:0007669"/>
    <property type="project" value="UniProtKB-SubCell"/>
</dbReference>
<dbReference type="Gene3D" id="1.20.1530.10">
    <property type="entry name" value="Na+/H+ antiporter like domain"/>
    <property type="match status" value="1"/>
</dbReference>
<protein>
    <recommendedName>
        <fullName evidence="2">Putative Na(+)/H(+) antiporter NhaA homolog</fullName>
    </recommendedName>
</protein>
<gene>
    <name evidence="8" type="ORF">G5V65_08105</name>
</gene>
<feature type="transmembrane region" description="Helical" evidence="7">
    <location>
        <begin position="341"/>
        <end position="361"/>
    </location>
</feature>
<evidence type="ECO:0000256" key="6">
    <source>
        <dbReference type="ARBA" id="ARBA00023136"/>
    </source>
</evidence>
<proteinExistence type="predicted"/>
<keyword evidence="4 7" id="KW-0812">Transmembrane</keyword>
<feature type="transmembrane region" description="Helical" evidence="7">
    <location>
        <begin position="367"/>
        <end position="390"/>
    </location>
</feature>
<feature type="transmembrane region" description="Helical" evidence="7">
    <location>
        <begin position="433"/>
        <end position="451"/>
    </location>
</feature>
<dbReference type="Pfam" id="PF06965">
    <property type="entry name" value="Na_H_antiport_1"/>
    <property type="match status" value="1"/>
</dbReference>
<evidence type="ECO:0000256" key="5">
    <source>
        <dbReference type="ARBA" id="ARBA00022989"/>
    </source>
</evidence>
<dbReference type="AlphaFoldDB" id="A0A6M1TSD2"/>
<keyword evidence="3" id="KW-1003">Cell membrane</keyword>
<sequence length="457" mass="48439">MARLLGVFRIDRGAGWAVHGVQATPAATPARFPLQSTGRALRPPADSHARGYAPMYRVSPFVRRFAWALLGGAGLATAWVNLSPGSYYDAMEYRLLDLHKPVWIAGETLVITPITVVSDLLMAFFMFFVGKELWEALVLKRGALSGRRALLPAGAVLGGCLGAVLVWLGHAALFNAEEWVSWWAGWPLPIGSEIVLGYVAGRMVFGAGHPALHLLLLISIATNILGLLTLGLAFPPADLQPLWLLLPLAAAIGVNRLFGRAVAPTASERERRRGMAIWPYMVAGALSWFGMVAAGLPGALGLLPIIPAIPHADRAFGLFAEAEEYLHDPLNRMAHLLVKPLSVVLFLFGMVQGGVDLGAFAPTTLTVLAALWLGKPAGLVLGALAAARLFRVPMPAGIRIRDLVLVAVISGIGFTAPVLAIDGALPGGAMAEAARLGLALSLLAWPAALLLKRLLAR</sequence>
<keyword evidence="9" id="KW-1185">Reference proteome</keyword>
<dbReference type="InterPro" id="IPR004670">
    <property type="entry name" value="NhaA"/>
</dbReference>
<dbReference type="GO" id="GO:0006885">
    <property type="term" value="P:regulation of pH"/>
    <property type="evidence" value="ECO:0007669"/>
    <property type="project" value="InterPro"/>
</dbReference>
<evidence type="ECO:0000256" key="7">
    <source>
        <dbReference type="SAM" id="Phobius"/>
    </source>
</evidence>
<feature type="transmembrane region" description="Helical" evidence="7">
    <location>
        <begin position="65"/>
        <end position="82"/>
    </location>
</feature>
<keyword evidence="5 7" id="KW-1133">Transmembrane helix</keyword>
<evidence type="ECO:0000313" key="9">
    <source>
        <dbReference type="Proteomes" id="UP000474758"/>
    </source>
</evidence>
<evidence type="ECO:0000313" key="8">
    <source>
        <dbReference type="EMBL" id="NGQ90860.1"/>
    </source>
</evidence>
<feature type="transmembrane region" description="Helical" evidence="7">
    <location>
        <begin position="149"/>
        <end position="168"/>
    </location>
</feature>
<feature type="transmembrane region" description="Helical" evidence="7">
    <location>
        <begin position="102"/>
        <end position="128"/>
    </location>
</feature>
<comment type="caution">
    <text evidence="8">The sequence shown here is derived from an EMBL/GenBank/DDBJ whole genome shotgun (WGS) entry which is preliminary data.</text>
</comment>